<feature type="active site" evidence="6">
    <location>
        <position position="366"/>
    </location>
</feature>
<dbReference type="Proteomes" id="UP000317648">
    <property type="component" value="Chromosome"/>
</dbReference>
<accession>A0A518DKZ5</accession>
<dbReference type="GO" id="GO:0008610">
    <property type="term" value="P:lipid biosynthetic process"/>
    <property type="evidence" value="ECO:0007669"/>
    <property type="project" value="InterPro"/>
</dbReference>
<reference evidence="7 8" key="1">
    <citation type="submission" date="2019-02" db="EMBL/GenBank/DDBJ databases">
        <title>Deep-cultivation of Planctomycetes and their phenomic and genomic characterization uncovers novel biology.</title>
        <authorList>
            <person name="Wiegand S."/>
            <person name="Jogler M."/>
            <person name="Boedeker C."/>
            <person name="Pinto D."/>
            <person name="Vollmers J."/>
            <person name="Rivas-Marin E."/>
            <person name="Kohn T."/>
            <person name="Peeters S.H."/>
            <person name="Heuer A."/>
            <person name="Rast P."/>
            <person name="Oberbeckmann S."/>
            <person name="Bunk B."/>
            <person name="Jeske O."/>
            <person name="Meyerdierks A."/>
            <person name="Storesund J.E."/>
            <person name="Kallscheuer N."/>
            <person name="Luecker S."/>
            <person name="Lage O.M."/>
            <person name="Pohl T."/>
            <person name="Merkel B.J."/>
            <person name="Hornburger P."/>
            <person name="Mueller R.-W."/>
            <person name="Bruemmer F."/>
            <person name="Labrenz M."/>
            <person name="Spormann A.M."/>
            <person name="Op den Camp H."/>
            <person name="Overmann J."/>
            <person name="Amann R."/>
            <person name="Jetten M.S.M."/>
            <person name="Mascher T."/>
            <person name="Medema M.H."/>
            <person name="Devos D.P."/>
            <person name="Kaster A.-K."/>
            <person name="Ovreas L."/>
            <person name="Rohde M."/>
            <person name="Galperin M.Y."/>
            <person name="Jogler C."/>
        </authorList>
    </citation>
    <scope>NUCLEOTIDE SEQUENCE [LARGE SCALE GENOMIC DNA]</scope>
    <source>
        <strain evidence="7 8">Pla85_3_4</strain>
    </source>
</reference>
<dbReference type="PANTHER" id="PTHR43667">
    <property type="entry name" value="CYCLOPROPANE-FATTY-ACYL-PHOSPHOLIPID SYNTHASE"/>
    <property type="match status" value="1"/>
</dbReference>
<dbReference type="EC" id="2.1.1.79" evidence="7"/>
<gene>
    <name evidence="7" type="primary">cfa_1</name>
    <name evidence="7" type="ORF">Pla8534_02530</name>
</gene>
<organism evidence="7 8">
    <name type="scientific">Lignipirellula cremea</name>
    <dbReference type="NCBI Taxonomy" id="2528010"/>
    <lineage>
        <taxon>Bacteria</taxon>
        <taxon>Pseudomonadati</taxon>
        <taxon>Planctomycetota</taxon>
        <taxon>Planctomycetia</taxon>
        <taxon>Pirellulales</taxon>
        <taxon>Pirellulaceae</taxon>
        <taxon>Lignipirellula</taxon>
    </lineage>
</organism>
<dbReference type="PIRSF" id="PIRSF003085">
    <property type="entry name" value="CMAS"/>
    <property type="match status" value="1"/>
</dbReference>
<dbReference type="CDD" id="cd02440">
    <property type="entry name" value="AdoMet_MTases"/>
    <property type="match status" value="1"/>
</dbReference>
<evidence type="ECO:0000256" key="4">
    <source>
        <dbReference type="ARBA" id="ARBA00022691"/>
    </source>
</evidence>
<dbReference type="Gene3D" id="3.40.50.150">
    <property type="entry name" value="Vaccinia Virus protein VP39"/>
    <property type="match status" value="1"/>
</dbReference>
<evidence type="ECO:0000313" key="7">
    <source>
        <dbReference type="EMBL" id="QDU92505.1"/>
    </source>
</evidence>
<evidence type="ECO:0000313" key="8">
    <source>
        <dbReference type="Proteomes" id="UP000317648"/>
    </source>
</evidence>
<proteinExistence type="inferred from homology"/>
<keyword evidence="5" id="KW-0443">Lipid metabolism</keyword>
<dbReference type="GO" id="GO:0032259">
    <property type="term" value="P:methylation"/>
    <property type="evidence" value="ECO:0007669"/>
    <property type="project" value="UniProtKB-KW"/>
</dbReference>
<dbReference type="InterPro" id="IPR050723">
    <property type="entry name" value="CFA/CMAS"/>
</dbReference>
<dbReference type="KEGG" id="lcre:Pla8534_02530"/>
<evidence type="ECO:0000256" key="2">
    <source>
        <dbReference type="ARBA" id="ARBA00022603"/>
    </source>
</evidence>
<evidence type="ECO:0000256" key="3">
    <source>
        <dbReference type="ARBA" id="ARBA00022679"/>
    </source>
</evidence>
<sequence length="396" mass="44574">MLQRLAKLERGQLAVVDRGGASQFGQADGAVLTAAMQVHDERFYRDVLLGGGLGAAEAYIRGYWDSPDLTTAMRVLTQNTEFLEGVEQGAARLLRPLRTAANWLRRNTRAGSKRNIAAHYDLSNDFFALMLDPTMTYSSGVFPTAESTLEEASVEKYDRICRKLQLSPGDRLLEIGTGWGGFALHAAQRYGCHVVTTTISDEQHAYAGRRFQAAGIEDRVELLRHDYRDLSGKYDKLVSIEMIEAVGEKYLPGYFAKCSSLLKPDGMMCLQAITIPDHRYDQYRKSVDFIQRYIFPGGFLPSMGAMATAVGSQTDFRFVHTEDFGPHYAKTLAHWRANFWGAIEAVKALGFDERFVRTWHYYLCYCEAGFREREIGVSQLLLTKPACRREPILTVV</sequence>
<keyword evidence="4" id="KW-0949">S-adenosyl-L-methionine</keyword>
<dbReference type="GO" id="GO:0008825">
    <property type="term" value="F:cyclopropane-fatty-acyl-phospholipid synthase activity"/>
    <property type="evidence" value="ECO:0007669"/>
    <property type="project" value="UniProtKB-EC"/>
</dbReference>
<dbReference type="InterPro" id="IPR029063">
    <property type="entry name" value="SAM-dependent_MTases_sf"/>
</dbReference>
<dbReference type="InterPro" id="IPR003333">
    <property type="entry name" value="CMAS"/>
</dbReference>
<keyword evidence="3 7" id="KW-0808">Transferase</keyword>
<evidence type="ECO:0000256" key="5">
    <source>
        <dbReference type="ARBA" id="ARBA00023098"/>
    </source>
</evidence>
<name>A0A518DKZ5_9BACT</name>
<dbReference type="AlphaFoldDB" id="A0A518DKZ5"/>
<keyword evidence="8" id="KW-1185">Reference proteome</keyword>
<protein>
    <submittedName>
        <fullName evidence="7">Cyclopropane-fatty-acyl-phospholipid synthase</fullName>
        <ecNumber evidence="7">2.1.1.79</ecNumber>
    </submittedName>
</protein>
<keyword evidence="2 7" id="KW-0489">Methyltransferase</keyword>
<evidence type="ECO:0000256" key="6">
    <source>
        <dbReference type="PIRSR" id="PIRSR003085-1"/>
    </source>
</evidence>
<dbReference type="PANTHER" id="PTHR43667:SF2">
    <property type="entry name" value="FATTY ACID C-METHYL TRANSFERASE"/>
    <property type="match status" value="1"/>
</dbReference>
<dbReference type="EMBL" id="CP036433">
    <property type="protein sequence ID" value="QDU92505.1"/>
    <property type="molecule type" value="Genomic_DNA"/>
</dbReference>
<evidence type="ECO:0000256" key="1">
    <source>
        <dbReference type="ARBA" id="ARBA00010815"/>
    </source>
</evidence>
<dbReference type="SUPFAM" id="SSF53335">
    <property type="entry name" value="S-adenosyl-L-methionine-dependent methyltransferases"/>
    <property type="match status" value="1"/>
</dbReference>
<dbReference type="Pfam" id="PF02353">
    <property type="entry name" value="CMAS"/>
    <property type="match status" value="1"/>
</dbReference>
<comment type="similarity">
    <text evidence="1">Belongs to the CFA/CMAS family.</text>
</comment>